<dbReference type="Gene3D" id="2.60.120.590">
    <property type="entry name" value="Alpha-ketoglutarate-dependent dioxygenase AlkB-like"/>
    <property type="match status" value="1"/>
</dbReference>
<evidence type="ECO:0000313" key="8">
    <source>
        <dbReference type="EMBL" id="SFK04303.1"/>
    </source>
</evidence>
<evidence type="ECO:0000259" key="7">
    <source>
        <dbReference type="PROSITE" id="PS51471"/>
    </source>
</evidence>
<dbReference type="GO" id="GO:0035513">
    <property type="term" value="P:oxidative RNA demethylation"/>
    <property type="evidence" value="ECO:0007669"/>
    <property type="project" value="TreeGrafter"/>
</dbReference>
<dbReference type="EMBL" id="FORY01000022">
    <property type="protein sequence ID" value="SFK04303.1"/>
    <property type="molecule type" value="Genomic_DNA"/>
</dbReference>
<dbReference type="InterPro" id="IPR005123">
    <property type="entry name" value="Oxoglu/Fe-dep_dioxygenase_dom"/>
</dbReference>
<keyword evidence="9" id="KW-1185">Reference proteome</keyword>
<keyword evidence="8" id="KW-0489">Methyltransferase</keyword>
<reference evidence="8 9" key="1">
    <citation type="submission" date="2016-10" db="EMBL/GenBank/DDBJ databases">
        <authorList>
            <person name="de Groot N.N."/>
        </authorList>
    </citation>
    <scope>NUCLEOTIDE SEQUENCE [LARGE SCALE GENOMIC DNA]</scope>
    <source>
        <strain evidence="8 9">CGMCC 1.8891</strain>
    </source>
</reference>
<evidence type="ECO:0000256" key="3">
    <source>
        <dbReference type="ARBA" id="ARBA00023002"/>
    </source>
</evidence>
<evidence type="ECO:0000256" key="1">
    <source>
        <dbReference type="ARBA" id="ARBA00022723"/>
    </source>
</evidence>
<keyword evidence="8" id="KW-0808">Transferase</keyword>
<dbReference type="GO" id="GO:0008168">
    <property type="term" value="F:methyltransferase activity"/>
    <property type="evidence" value="ECO:0007669"/>
    <property type="project" value="UniProtKB-KW"/>
</dbReference>
<feature type="binding site" evidence="5">
    <location>
        <position position="63"/>
    </location>
    <ligand>
        <name>substrate</name>
    </ligand>
</feature>
<dbReference type="GO" id="GO:0032259">
    <property type="term" value="P:methylation"/>
    <property type="evidence" value="ECO:0007669"/>
    <property type="project" value="UniProtKB-KW"/>
</dbReference>
<evidence type="ECO:0000313" key="9">
    <source>
        <dbReference type="Proteomes" id="UP000183299"/>
    </source>
</evidence>
<sequence length="203" mass="22197">MQEISPLKLRGMQVFKGLLTPEEQGRLVDDLRDVVREVPLFHPVTPSGKPMSVRMTSAGRFGWISDATGYRYSKAHPSGQGWTAIPDMALKVWSTVSGATRAPEACLINFYDAGAKMGLHQDRDEQDFTQPVVSISLGDEALFRVGNETRGGKTESLWLTSGDVVVMGGASRLLYHGIDRVKPQSSTLLPKGGRINLTLRVVT</sequence>
<keyword evidence="3" id="KW-0560">Oxidoreductase</keyword>
<feature type="binding site" evidence="6">
    <location>
        <position position="122"/>
    </location>
    <ligand>
        <name>Fe cation</name>
        <dbReference type="ChEBI" id="CHEBI:24875"/>
        <note>catalytic</note>
    </ligand>
</feature>
<dbReference type="InterPro" id="IPR004574">
    <property type="entry name" value="Alkb"/>
</dbReference>
<keyword evidence="2" id="KW-0223">Dioxygenase</keyword>
<gene>
    <name evidence="8" type="ORF">SAMN04488138_12233</name>
</gene>
<feature type="binding site" evidence="6">
    <location>
        <position position="120"/>
    </location>
    <ligand>
        <name>Fe cation</name>
        <dbReference type="ChEBI" id="CHEBI:24875"/>
        <note>catalytic</note>
    </ligand>
</feature>
<keyword evidence="1 6" id="KW-0479">Metal-binding</keyword>
<dbReference type="GO" id="GO:0008198">
    <property type="term" value="F:ferrous iron binding"/>
    <property type="evidence" value="ECO:0007669"/>
    <property type="project" value="TreeGrafter"/>
</dbReference>
<dbReference type="PANTHER" id="PTHR16557:SF2">
    <property type="entry name" value="NUCLEIC ACID DIOXYGENASE ALKBH1"/>
    <property type="match status" value="1"/>
</dbReference>
<dbReference type="InterPro" id="IPR027450">
    <property type="entry name" value="AlkB-like"/>
</dbReference>
<proteinExistence type="predicted"/>
<dbReference type="GO" id="GO:0005737">
    <property type="term" value="C:cytoplasm"/>
    <property type="evidence" value="ECO:0007669"/>
    <property type="project" value="TreeGrafter"/>
</dbReference>
<dbReference type="PROSITE" id="PS51471">
    <property type="entry name" value="FE2OG_OXY"/>
    <property type="match status" value="1"/>
</dbReference>
<feature type="binding site" evidence="5">
    <location>
        <position position="124"/>
    </location>
    <ligand>
        <name>substrate</name>
    </ligand>
</feature>
<dbReference type="InterPro" id="IPR037151">
    <property type="entry name" value="AlkB-like_sf"/>
</dbReference>
<dbReference type="AlphaFoldDB" id="A0A1I3WAT6"/>
<dbReference type="Proteomes" id="UP000183299">
    <property type="component" value="Unassembled WGS sequence"/>
</dbReference>
<dbReference type="SUPFAM" id="SSF51197">
    <property type="entry name" value="Clavaminate synthase-like"/>
    <property type="match status" value="1"/>
</dbReference>
<keyword evidence="4 6" id="KW-0408">Iron</keyword>
<dbReference type="GO" id="GO:0035515">
    <property type="term" value="F:oxidative RNA demethylase activity"/>
    <property type="evidence" value="ECO:0007669"/>
    <property type="project" value="TreeGrafter"/>
</dbReference>
<evidence type="ECO:0000256" key="5">
    <source>
        <dbReference type="PIRSR" id="PIRSR604574-1"/>
    </source>
</evidence>
<feature type="binding site" evidence="5">
    <location>
        <begin position="109"/>
        <end position="111"/>
    </location>
    <ligand>
        <name>2-oxoglutarate</name>
        <dbReference type="ChEBI" id="CHEBI:16810"/>
    </ligand>
</feature>
<feature type="binding site" evidence="5">
    <location>
        <position position="150"/>
    </location>
    <ligand>
        <name>substrate</name>
    </ligand>
</feature>
<feature type="binding site" evidence="6">
    <location>
        <position position="176"/>
    </location>
    <ligand>
        <name>Fe cation</name>
        <dbReference type="ChEBI" id="CHEBI:24875"/>
        <note>catalytic</note>
    </ligand>
</feature>
<evidence type="ECO:0000256" key="2">
    <source>
        <dbReference type="ARBA" id="ARBA00022964"/>
    </source>
</evidence>
<accession>A0A1I3WAT6</accession>
<dbReference type="GeneID" id="98666480"/>
<feature type="binding site" evidence="5">
    <location>
        <begin position="194"/>
        <end position="200"/>
    </location>
    <ligand>
        <name>2-oxoglutarate</name>
        <dbReference type="ChEBI" id="CHEBI:16810"/>
    </ligand>
</feature>
<dbReference type="RefSeq" id="WP_170845886.1">
    <property type="nucleotide sequence ID" value="NZ_FORY01000022.1"/>
</dbReference>
<dbReference type="Pfam" id="PF13532">
    <property type="entry name" value="2OG-FeII_Oxy_2"/>
    <property type="match status" value="1"/>
</dbReference>
<dbReference type="STRING" id="576117.SAMN04488138_12233"/>
<dbReference type="GO" id="GO:0035516">
    <property type="term" value="F:broad specificity oxidative DNA demethylase activity"/>
    <property type="evidence" value="ECO:0007669"/>
    <property type="project" value="TreeGrafter"/>
</dbReference>
<name>A0A1I3WAT6_9RHOB</name>
<evidence type="ECO:0000256" key="4">
    <source>
        <dbReference type="ARBA" id="ARBA00023004"/>
    </source>
</evidence>
<organism evidence="8 9">
    <name type="scientific">Celeribacter halophilus</name>
    <dbReference type="NCBI Taxonomy" id="576117"/>
    <lineage>
        <taxon>Bacteria</taxon>
        <taxon>Pseudomonadati</taxon>
        <taxon>Pseudomonadota</taxon>
        <taxon>Alphaproteobacteria</taxon>
        <taxon>Rhodobacterales</taxon>
        <taxon>Roseobacteraceae</taxon>
        <taxon>Celeribacter</taxon>
    </lineage>
</organism>
<protein>
    <submittedName>
        <fullName evidence="8">Alkylated DNA repair protein (DNA oxidative demethylase)</fullName>
    </submittedName>
</protein>
<feature type="domain" description="Fe2OG dioxygenase" evidence="7">
    <location>
        <begin position="102"/>
        <end position="203"/>
    </location>
</feature>
<evidence type="ECO:0000256" key="6">
    <source>
        <dbReference type="PIRSR" id="PIRSR604574-2"/>
    </source>
</evidence>
<dbReference type="PANTHER" id="PTHR16557">
    <property type="entry name" value="ALKYLATED DNA REPAIR PROTEIN ALKB-RELATED"/>
    <property type="match status" value="1"/>
</dbReference>
<feature type="binding site" evidence="5">
    <location>
        <begin position="70"/>
        <end position="72"/>
    </location>
    <ligand>
        <name>substrate</name>
    </ligand>
</feature>
<comment type="cofactor">
    <cofactor evidence="6">
        <name>Fe(2+)</name>
        <dbReference type="ChEBI" id="CHEBI:29033"/>
    </cofactor>
    <text evidence="6">Binds 1 Fe(2+) ion per subunit.</text>
</comment>